<dbReference type="InterPro" id="IPR041657">
    <property type="entry name" value="HTH_17"/>
</dbReference>
<accession>A0ABX6TPM3</accession>
<dbReference type="Pfam" id="PF12728">
    <property type="entry name" value="HTH_17"/>
    <property type="match status" value="1"/>
</dbReference>
<dbReference type="NCBIfam" id="TIGR01764">
    <property type="entry name" value="excise"/>
    <property type="match status" value="1"/>
</dbReference>
<evidence type="ECO:0000313" key="3">
    <source>
        <dbReference type="Proteomes" id="UP000516439"/>
    </source>
</evidence>
<dbReference type="Proteomes" id="UP000516439">
    <property type="component" value="Chromosome"/>
</dbReference>
<name>A0ABX6TPM3_9SPHI</name>
<dbReference type="Gene3D" id="1.10.238.160">
    <property type="match status" value="1"/>
</dbReference>
<reference evidence="2 3" key="1">
    <citation type="submission" date="2020-09" db="EMBL/GenBank/DDBJ databases">
        <title>Pedobacter sp. SW-16 isolated from soil near Yeocheon.</title>
        <authorList>
            <person name="Im H.S."/>
            <person name="Joung Y."/>
            <person name="Lee S.-S."/>
        </authorList>
    </citation>
    <scope>NUCLEOTIDE SEQUENCE [LARGE SCALE GENOMIC DNA]</scope>
    <source>
        <strain evidence="2 3">SW-16</strain>
    </source>
</reference>
<evidence type="ECO:0000259" key="1">
    <source>
        <dbReference type="Pfam" id="PF12728"/>
    </source>
</evidence>
<proteinExistence type="predicted"/>
<organism evidence="2 3">
    <name type="scientific">Pedobacter riviphilus</name>
    <dbReference type="NCBI Taxonomy" id="2766984"/>
    <lineage>
        <taxon>Bacteria</taxon>
        <taxon>Pseudomonadati</taxon>
        <taxon>Bacteroidota</taxon>
        <taxon>Sphingobacteriia</taxon>
        <taxon>Sphingobacteriales</taxon>
        <taxon>Sphingobacteriaceae</taxon>
        <taxon>Pedobacter</taxon>
    </lineage>
</organism>
<dbReference type="EMBL" id="CP061171">
    <property type="protein sequence ID" value="QNR86742.1"/>
    <property type="molecule type" value="Genomic_DNA"/>
</dbReference>
<protein>
    <submittedName>
        <fullName evidence="2">Helix-turn-helix domain-containing protein</fullName>
    </submittedName>
</protein>
<keyword evidence="3" id="KW-1185">Reference proteome</keyword>
<dbReference type="RefSeq" id="WP_190328821.1">
    <property type="nucleotide sequence ID" value="NZ_CP061171.1"/>
</dbReference>
<evidence type="ECO:0000313" key="2">
    <source>
        <dbReference type="EMBL" id="QNR86742.1"/>
    </source>
</evidence>
<sequence length="96" mass="11140">MKNTLEHIEDLLLNQKSIFNIDDLSRYTGLSKSWVYKKTASGQLPHYKPSGKILIFKKEEIDAWLLKNKISTVDDIEQEAINYTTSKSFNRGRYNG</sequence>
<gene>
    <name evidence="2" type="ORF">H9N25_10335</name>
</gene>
<feature type="domain" description="Helix-turn-helix" evidence="1">
    <location>
        <begin position="19"/>
        <end position="68"/>
    </location>
</feature>
<dbReference type="InterPro" id="IPR010093">
    <property type="entry name" value="SinI_DNA-bd"/>
</dbReference>